<dbReference type="Proteomes" id="UP001203423">
    <property type="component" value="Unassembled WGS sequence"/>
</dbReference>
<dbReference type="RefSeq" id="WP_248943309.1">
    <property type="nucleotide sequence ID" value="NZ_JAKIKS010000239.1"/>
</dbReference>
<dbReference type="Pfam" id="PF06197">
    <property type="entry name" value="DUF998"/>
    <property type="match status" value="1"/>
</dbReference>
<keyword evidence="3" id="KW-1185">Reference proteome</keyword>
<feature type="transmembrane region" description="Helical" evidence="1">
    <location>
        <begin position="78"/>
        <end position="98"/>
    </location>
</feature>
<evidence type="ECO:0000313" key="2">
    <source>
        <dbReference type="EMBL" id="MCL1127881.1"/>
    </source>
</evidence>
<keyword evidence="1" id="KW-0812">Transmembrane</keyword>
<feature type="transmembrane region" description="Helical" evidence="1">
    <location>
        <begin position="6"/>
        <end position="28"/>
    </location>
</feature>
<dbReference type="EMBL" id="JAKIKS010000239">
    <property type="protein sequence ID" value="MCL1127881.1"/>
    <property type="molecule type" value="Genomic_DNA"/>
</dbReference>
<reference evidence="2 3" key="1">
    <citation type="submission" date="2022-01" db="EMBL/GenBank/DDBJ databases">
        <title>Whole genome-based taxonomy of the Shewanellaceae.</title>
        <authorList>
            <person name="Martin-Rodriguez A.J."/>
        </authorList>
    </citation>
    <scope>NUCLEOTIDE SEQUENCE [LARGE SCALE GENOMIC DNA]</scope>
    <source>
        <strain evidence="2 3">DSM 17177</strain>
    </source>
</reference>
<protein>
    <submittedName>
        <fullName evidence="2">DUF998 domain-containing protein</fullName>
    </submittedName>
</protein>
<organism evidence="2 3">
    <name type="scientific">Shewanella surugensis</name>
    <dbReference type="NCBI Taxonomy" id="212020"/>
    <lineage>
        <taxon>Bacteria</taxon>
        <taxon>Pseudomonadati</taxon>
        <taxon>Pseudomonadota</taxon>
        <taxon>Gammaproteobacteria</taxon>
        <taxon>Alteromonadales</taxon>
        <taxon>Shewanellaceae</taxon>
        <taxon>Shewanella</taxon>
    </lineage>
</organism>
<accession>A0ABT0LL45</accession>
<proteinExistence type="predicted"/>
<sequence length="134" mass="14845">MLPSLLAYSGVIVSIWILLSIALTGYFYPNFNHKTQFCSELGATGSPTQQLTPMINHYPLGCLFLLFGGYIVQLDNTSLWTVFLGGCICIHGVATWIAGRFPMDKDPYTPAPSFKGKVHSWAGFIFIPIIRPPF</sequence>
<comment type="caution">
    <text evidence="2">The sequence shown here is derived from an EMBL/GenBank/DDBJ whole genome shotgun (WGS) entry which is preliminary data.</text>
</comment>
<keyword evidence="1" id="KW-1133">Transmembrane helix</keyword>
<name>A0ABT0LL45_9GAMM</name>
<dbReference type="InterPro" id="IPR009339">
    <property type="entry name" value="DUF998"/>
</dbReference>
<feature type="transmembrane region" description="Helical" evidence="1">
    <location>
        <begin position="55"/>
        <end position="72"/>
    </location>
</feature>
<gene>
    <name evidence="2" type="ORF">L2764_26360</name>
</gene>
<evidence type="ECO:0000313" key="3">
    <source>
        <dbReference type="Proteomes" id="UP001203423"/>
    </source>
</evidence>
<evidence type="ECO:0000256" key="1">
    <source>
        <dbReference type="SAM" id="Phobius"/>
    </source>
</evidence>
<keyword evidence="1" id="KW-0472">Membrane</keyword>